<dbReference type="AlphaFoldDB" id="A0A317V6P0"/>
<comment type="caution">
    <text evidence="2">The sequence shown here is derived from an EMBL/GenBank/DDBJ whole genome shotgun (WGS) entry which is preliminary data.</text>
</comment>
<keyword evidence="3" id="KW-1185">Reference proteome</keyword>
<evidence type="ECO:0000256" key="1">
    <source>
        <dbReference type="SAM" id="MobiDB-lite"/>
    </source>
</evidence>
<proteinExistence type="predicted"/>
<gene>
    <name evidence="2" type="ORF">BO70DRAFT_382694</name>
</gene>
<evidence type="ECO:0000313" key="3">
    <source>
        <dbReference type="Proteomes" id="UP000247233"/>
    </source>
</evidence>
<feature type="compositionally biased region" description="Basic and acidic residues" evidence="1">
    <location>
        <begin position="89"/>
        <end position="100"/>
    </location>
</feature>
<name>A0A317V6P0_9EURO</name>
<sequence>MSYDQTQSIVFDSSDIARGDGLSVKLILLSSPLYPINLSINLSIKIIKNHLLPTMPLSSLFHRSHPDELHAPSWHATSNRPIVGGKYHDPETGEVRDATGHEFSGPLPPWTSSSRISTRTRPAVVEERKLMLDSVNATPYAIRVVLAHGLSGEEFGEVAGVMVDGVWGERVG</sequence>
<reference evidence="2 3" key="1">
    <citation type="submission" date="2016-12" db="EMBL/GenBank/DDBJ databases">
        <title>The genomes of Aspergillus section Nigri reveals drivers in fungal speciation.</title>
        <authorList>
            <consortium name="DOE Joint Genome Institute"/>
            <person name="Vesth T.C."/>
            <person name="Nybo J."/>
            <person name="Theobald S."/>
            <person name="Brandl J."/>
            <person name="Frisvad J.C."/>
            <person name="Nielsen K.F."/>
            <person name="Lyhne E.K."/>
            <person name="Kogle M.E."/>
            <person name="Kuo A."/>
            <person name="Riley R."/>
            <person name="Clum A."/>
            <person name="Nolan M."/>
            <person name="Lipzen A."/>
            <person name="Salamov A."/>
            <person name="Henrissat B."/>
            <person name="Wiebenga A."/>
            <person name="De Vries R.P."/>
            <person name="Grigoriev I.V."/>
            <person name="Mortensen U.H."/>
            <person name="Andersen M.R."/>
            <person name="Baker S.E."/>
        </authorList>
    </citation>
    <scope>NUCLEOTIDE SEQUENCE [LARGE SCALE GENOMIC DNA]</scope>
    <source>
        <strain evidence="2 3">CBS 117.55</strain>
    </source>
</reference>
<dbReference type="OrthoDB" id="3518210at2759"/>
<protein>
    <submittedName>
        <fullName evidence="2">Uncharacterized protein</fullName>
    </submittedName>
</protein>
<organism evidence="2 3">
    <name type="scientific">Aspergillus heteromorphus CBS 117.55</name>
    <dbReference type="NCBI Taxonomy" id="1448321"/>
    <lineage>
        <taxon>Eukaryota</taxon>
        <taxon>Fungi</taxon>
        <taxon>Dikarya</taxon>
        <taxon>Ascomycota</taxon>
        <taxon>Pezizomycotina</taxon>
        <taxon>Eurotiomycetes</taxon>
        <taxon>Eurotiomycetidae</taxon>
        <taxon>Eurotiales</taxon>
        <taxon>Aspergillaceae</taxon>
        <taxon>Aspergillus</taxon>
        <taxon>Aspergillus subgen. Circumdati</taxon>
    </lineage>
</organism>
<dbReference type="EMBL" id="MSFL01000035">
    <property type="protein sequence ID" value="PWY68617.1"/>
    <property type="molecule type" value="Genomic_DNA"/>
</dbReference>
<accession>A0A317V6P0</accession>
<dbReference type="VEuPathDB" id="FungiDB:BO70DRAFT_382694"/>
<dbReference type="Proteomes" id="UP000247233">
    <property type="component" value="Unassembled WGS sequence"/>
</dbReference>
<dbReference type="RefSeq" id="XP_025395327.1">
    <property type="nucleotide sequence ID" value="XM_025545550.1"/>
</dbReference>
<dbReference type="GeneID" id="37067787"/>
<feature type="region of interest" description="Disordered" evidence="1">
    <location>
        <begin position="89"/>
        <end position="118"/>
    </location>
</feature>
<evidence type="ECO:0000313" key="2">
    <source>
        <dbReference type="EMBL" id="PWY68617.1"/>
    </source>
</evidence>